<evidence type="ECO:0000256" key="10">
    <source>
        <dbReference type="RuleBase" id="RU000659"/>
    </source>
</evidence>
<proteinExistence type="inferred from homology"/>
<comment type="caution">
    <text evidence="11">The sequence shown here is derived from an EMBL/GenBank/DDBJ whole genome shotgun (WGS) entry which is preliminary data.</text>
</comment>
<dbReference type="AlphaFoldDB" id="A0A4R1QNA9"/>
<dbReference type="InterPro" id="IPR023673">
    <property type="entry name" value="Ribosomal_uL1_CS"/>
</dbReference>
<dbReference type="GO" id="GO:0006412">
    <property type="term" value="P:translation"/>
    <property type="evidence" value="ECO:0007669"/>
    <property type="project" value="UniProtKB-UniRule"/>
</dbReference>
<evidence type="ECO:0000313" key="11">
    <source>
        <dbReference type="EMBL" id="TCL54301.1"/>
    </source>
</evidence>
<dbReference type="RefSeq" id="WP_132018111.1">
    <property type="nucleotide sequence ID" value="NZ_SLUN01000065.1"/>
</dbReference>
<dbReference type="PANTHER" id="PTHR36427">
    <property type="entry name" value="54S RIBOSOMAL PROTEIN L1, MITOCHONDRIAL"/>
    <property type="match status" value="1"/>
</dbReference>
<organism evidence="11 12">
    <name type="scientific">Hydrogenispora ethanolica</name>
    <dbReference type="NCBI Taxonomy" id="1082276"/>
    <lineage>
        <taxon>Bacteria</taxon>
        <taxon>Bacillati</taxon>
        <taxon>Bacillota</taxon>
        <taxon>Hydrogenispora</taxon>
    </lineage>
</organism>
<comment type="function">
    <text evidence="9">Protein L1 is also a translational repressor protein, it controls the translation of the L11 operon by binding to its mRNA.</text>
</comment>
<evidence type="ECO:0000313" key="12">
    <source>
        <dbReference type="Proteomes" id="UP000295008"/>
    </source>
</evidence>
<comment type="similarity">
    <text evidence="1 9 10">Belongs to the universal ribosomal protein uL1 family.</text>
</comment>
<comment type="subunit">
    <text evidence="9">Part of the 50S ribosomal subunit.</text>
</comment>
<dbReference type="NCBIfam" id="TIGR01169">
    <property type="entry name" value="rplA_bact"/>
    <property type="match status" value="1"/>
</dbReference>
<dbReference type="InterPro" id="IPR002143">
    <property type="entry name" value="Ribosomal_uL1"/>
</dbReference>
<evidence type="ECO:0000256" key="3">
    <source>
        <dbReference type="ARBA" id="ARBA00022730"/>
    </source>
</evidence>
<dbReference type="HAMAP" id="MF_01318_B">
    <property type="entry name" value="Ribosomal_uL1_B"/>
    <property type="match status" value="1"/>
</dbReference>
<evidence type="ECO:0000256" key="5">
    <source>
        <dbReference type="ARBA" id="ARBA00022884"/>
    </source>
</evidence>
<dbReference type="PROSITE" id="PS01199">
    <property type="entry name" value="RIBOSOMAL_L1"/>
    <property type="match status" value="1"/>
</dbReference>
<dbReference type="Gene3D" id="3.30.190.20">
    <property type="match status" value="1"/>
</dbReference>
<name>A0A4R1QNA9_HYDET</name>
<gene>
    <name evidence="9" type="primary">rplA</name>
    <name evidence="11" type="ORF">EDC14_10656</name>
</gene>
<dbReference type="InterPro" id="IPR005878">
    <property type="entry name" value="Ribosom_uL1_bac-type"/>
</dbReference>
<dbReference type="GO" id="GO:0015934">
    <property type="term" value="C:large ribosomal subunit"/>
    <property type="evidence" value="ECO:0007669"/>
    <property type="project" value="InterPro"/>
</dbReference>
<dbReference type="SUPFAM" id="SSF56808">
    <property type="entry name" value="Ribosomal protein L1"/>
    <property type="match status" value="1"/>
</dbReference>
<dbReference type="GO" id="GO:0006417">
    <property type="term" value="P:regulation of translation"/>
    <property type="evidence" value="ECO:0007669"/>
    <property type="project" value="UniProtKB-KW"/>
</dbReference>
<dbReference type="InterPro" id="IPR023674">
    <property type="entry name" value="Ribosomal_uL1-like"/>
</dbReference>
<dbReference type="InterPro" id="IPR028364">
    <property type="entry name" value="Ribosomal_uL1/biogenesis"/>
</dbReference>
<dbReference type="GO" id="GO:0003735">
    <property type="term" value="F:structural constituent of ribosome"/>
    <property type="evidence" value="ECO:0007669"/>
    <property type="project" value="InterPro"/>
</dbReference>
<evidence type="ECO:0000256" key="9">
    <source>
        <dbReference type="HAMAP-Rule" id="MF_01318"/>
    </source>
</evidence>
<evidence type="ECO:0000256" key="6">
    <source>
        <dbReference type="ARBA" id="ARBA00022980"/>
    </source>
</evidence>
<dbReference type="OrthoDB" id="9803740at2"/>
<evidence type="ECO:0000256" key="7">
    <source>
        <dbReference type="ARBA" id="ARBA00023274"/>
    </source>
</evidence>
<sequence>MPKHGKRYQESAKLVDGVKLYDPAEALNIIKSMPVGKFDETVEISIRLGVDPRHADQQIRGAVVLPFGTGRTVKVAVFAKGEKAKEAEEAGAEKVGAEDLIEEIQKGWMDFDVAVATPDMMGAVGKLGKILGPKGLMPNPKTGTVTFDVAKAVKEIKAGKVEYRVDKTGIVHVPIGKVSFEAEKLLRNFRTLMDVIVKAKPASAKGTYIKSVVLSATMSPGVKVSPQSAQSAASAEH</sequence>
<keyword evidence="12" id="KW-1185">Reference proteome</keyword>
<dbReference type="EMBL" id="SLUN01000065">
    <property type="protein sequence ID" value="TCL54301.1"/>
    <property type="molecule type" value="Genomic_DNA"/>
</dbReference>
<dbReference type="PANTHER" id="PTHR36427:SF3">
    <property type="entry name" value="LARGE RIBOSOMAL SUBUNIT PROTEIN UL1M"/>
    <property type="match status" value="1"/>
</dbReference>
<keyword evidence="3 9" id="KW-0699">rRNA-binding</keyword>
<keyword evidence="5 9" id="KW-0694">RNA-binding</keyword>
<evidence type="ECO:0000256" key="2">
    <source>
        <dbReference type="ARBA" id="ARBA00022491"/>
    </source>
</evidence>
<keyword evidence="4 9" id="KW-0810">Translation regulation</keyword>
<keyword evidence="2 9" id="KW-0678">Repressor</keyword>
<dbReference type="Proteomes" id="UP000295008">
    <property type="component" value="Unassembled WGS sequence"/>
</dbReference>
<evidence type="ECO:0000256" key="8">
    <source>
        <dbReference type="ARBA" id="ARBA00035241"/>
    </source>
</evidence>
<comment type="function">
    <text evidence="9">Binds directly to 23S rRNA. The L1 stalk is quite mobile in the ribosome, and is involved in E site tRNA release.</text>
</comment>
<dbReference type="GO" id="GO:0000049">
    <property type="term" value="F:tRNA binding"/>
    <property type="evidence" value="ECO:0007669"/>
    <property type="project" value="UniProtKB-KW"/>
</dbReference>
<dbReference type="PIRSF" id="PIRSF002155">
    <property type="entry name" value="Ribosomal_L1"/>
    <property type="match status" value="1"/>
</dbReference>
<accession>A0A4R1QNA9</accession>
<dbReference type="InterPro" id="IPR016095">
    <property type="entry name" value="Ribosomal_uL1_3-a/b-sand"/>
</dbReference>
<dbReference type="Pfam" id="PF00687">
    <property type="entry name" value="Ribosomal_L1"/>
    <property type="match status" value="1"/>
</dbReference>
<dbReference type="FunFam" id="3.40.50.790:FF:000001">
    <property type="entry name" value="50S ribosomal protein L1"/>
    <property type="match status" value="1"/>
</dbReference>
<dbReference type="CDD" id="cd00403">
    <property type="entry name" value="Ribosomal_L1"/>
    <property type="match status" value="1"/>
</dbReference>
<protein>
    <recommendedName>
        <fullName evidence="8 9">Large ribosomal subunit protein uL1</fullName>
    </recommendedName>
</protein>
<evidence type="ECO:0000256" key="4">
    <source>
        <dbReference type="ARBA" id="ARBA00022845"/>
    </source>
</evidence>
<keyword evidence="9" id="KW-0820">tRNA-binding</keyword>
<reference evidence="11 12" key="1">
    <citation type="submission" date="2019-03" db="EMBL/GenBank/DDBJ databases">
        <title>Genomic Encyclopedia of Type Strains, Phase IV (KMG-IV): sequencing the most valuable type-strain genomes for metagenomic binning, comparative biology and taxonomic classification.</title>
        <authorList>
            <person name="Goeker M."/>
        </authorList>
    </citation>
    <scope>NUCLEOTIDE SEQUENCE [LARGE SCALE GENOMIC DNA]</scope>
    <source>
        <strain evidence="11 12">LX-B</strain>
    </source>
</reference>
<keyword evidence="6 9" id="KW-0689">Ribosomal protein</keyword>
<keyword evidence="7 9" id="KW-0687">Ribonucleoprotein</keyword>
<dbReference type="Gene3D" id="3.40.50.790">
    <property type="match status" value="1"/>
</dbReference>
<dbReference type="GO" id="GO:0019843">
    <property type="term" value="F:rRNA binding"/>
    <property type="evidence" value="ECO:0007669"/>
    <property type="project" value="UniProtKB-UniRule"/>
</dbReference>
<evidence type="ECO:0000256" key="1">
    <source>
        <dbReference type="ARBA" id="ARBA00010531"/>
    </source>
</evidence>